<dbReference type="Gene3D" id="1.10.287.540">
    <property type="entry name" value="Helix hairpin bin"/>
    <property type="match status" value="1"/>
</dbReference>
<organism evidence="3 4">
    <name type="scientific">Paenibacillus rhizosphaerae</name>
    <dbReference type="NCBI Taxonomy" id="297318"/>
    <lineage>
        <taxon>Bacteria</taxon>
        <taxon>Bacillati</taxon>
        <taxon>Bacillota</taxon>
        <taxon>Bacilli</taxon>
        <taxon>Bacillales</taxon>
        <taxon>Paenibacillaceae</taxon>
        <taxon>Paenibacillus</taxon>
    </lineage>
</organism>
<dbReference type="EMBL" id="JACHXJ010000001">
    <property type="protein sequence ID" value="MBB3126541.1"/>
    <property type="molecule type" value="Genomic_DNA"/>
</dbReference>
<protein>
    <recommendedName>
        <fullName evidence="2">UPF0291 protein FHS19_001195</fullName>
    </recommendedName>
</protein>
<comment type="similarity">
    <text evidence="2">Belongs to the UPF0291 family.</text>
</comment>
<sequence length="91" mass="10467">MISILSRINELAKKEKVEGLTNAERVEQQSLREDYLREIRGQVLGTFSRLTVVDPLGNDVTPEKVRKVKAEQEETEEDAPGVVNRIRRYLD</sequence>
<dbReference type="InterPro" id="IPR009242">
    <property type="entry name" value="DUF896"/>
</dbReference>
<dbReference type="PANTHER" id="PTHR37300:SF2">
    <property type="entry name" value="UPF0291 PROTEIN BC_1827"/>
    <property type="match status" value="1"/>
</dbReference>
<gene>
    <name evidence="3" type="ORF">FHS19_001195</name>
</gene>
<dbReference type="AlphaFoldDB" id="A0A839TIP3"/>
<keyword evidence="1 2" id="KW-0963">Cytoplasm</keyword>
<dbReference type="HAMAP" id="MF_01103">
    <property type="entry name" value="UPF0291"/>
    <property type="match status" value="1"/>
</dbReference>
<dbReference type="PANTHER" id="PTHR37300">
    <property type="entry name" value="UPF0291 PROTEIN CBO2609/CLC_2481"/>
    <property type="match status" value="1"/>
</dbReference>
<evidence type="ECO:0000256" key="1">
    <source>
        <dbReference type="ARBA" id="ARBA00022490"/>
    </source>
</evidence>
<reference evidence="3 4" key="1">
    <citation type="submission" date="2020-08" db="EMBL/GenBank/DDBJ databases">
        <title>Genomic Encyclopedia of Type Strains, Phase III (KMG-III): the genomes of soil and plant-associated and newly described type strains.</title>
        <authorList>
            <person name="Whitman W."/>
        </authorList>
    </citation>
    <scope>NUCLEOTIDE SEQUENCE [LARGE SCALE GENOMIC DNA]</scope>
    <source>
        <strain evidence="3 4">CECT 5831</strain>
    </source>
</reference>
<dbReference type="SUPFAM" id="SSF158221">
    <property type="entry name" value="YnzC-like"/>
    <property type="match status" value="1"/>
</dbReference>
<proteinExistence type="inferred from homology"/>
<comment type="subcellular location">
    <subcellularLocation>
        <location evidence="2">Cytoplasm</location>
    </subcellularLocation>
</comment>
<evidence type="ECO:0000313" key="4">
    <source>
        <dbReference type="Proteomes" id="UP000517523"/>
    </source>
</evidence>
<dbReference type="RefSeq" id="WP_183579871.1">
    <property type="nucleotide sequence ID" value="NZ_JACHXJ010000001.1"/>
</dbReference>
<name>A0A839TIP3_9BACL</name>
<evidence type="ECO:0000256" key="2">
    <source>
        <dbReference type="HAMAP-Rule" id="MF_01103"/>
    </source>
</evidence>
<accession>A0A839TIP3</accession>
<comment type="caution">
    <text evidence="3">The sequence shown here is derived from an EMBL/GenBank/DDBJ whole genome shotgun (WGS) entry which is preliminary data.</text>
</comment>
<evidence type="ECO:0000313" key="3">
    <source>
        <dbReference type="EMBL" id="MBB3126541.1"/>
    </source>
</evidence>
<dbReference type="Pfam" id="PF05979">
    <property type="entry name" value="DUF896"/>
    <property type="match status" value="1"/>
</dbReference>
<dbReference type="Proteomes" id="UP000517523">
    <property type="component" value="Unassembled WGS sequence"/>
</dbReference>
<dbReference type="GO" id="GO:0005737">
    <property type="term" value="C:cytoplasm"/>
    <property type="evidence" value="ECO:0007669"/>
    <property type="project" value="UniProtKB-SubCell"/>
</dbReference>